<keyword evidence="5" id="KW-0720">Serine protease</keyword>
<evidence type="ECO:0000256" key="2">
    <source>
        <dbReference type="ARBA" id="ARBA00022670"/>
    </source>
</evidence>
<evidence type="ECO:0000256" key="8">
    <source>
        <dbReference type="SAM" id="Phobius"/>
    </source>
</evidence>
<evidence type="ECO:0000256" key="5">
    <source>
        <dbReference type="ARBA" id="ARBA00022825"/>
    </source>
</evidence>
<comment type="caution">
    <text evidence="10">The sequence shown here is derived from an EMBL/GenBank/DDBJ whole genome shotgun (WGS) entry which is preliminary data.</text>
</comment>
<keyword evidence="3 8" id="KW-0812">Transmembrane</keyword>
<feature type="transmembrane region" description="Helical" evidence="8">
    <location>
        <begin position="95"/>
        <end position="114"/>
    </location>
</feature>
<gene>
    <name evidence="10" type="ORF">PGH07_04105</name>
</gene>
<evidence type="ECO:0000256" key="3">
    <source>
        <dbReference type="ARBA" id="ARBA00022692"/>
    </source>
</evidence>
<dbReference type="InterPro" id="IPR022764">
    <property type="entry name" value="Peptidase_S54_rhomboid_dom"/>
</dbReference>
<comment type="subcellular location">
    <subcellularLocation>
        <location evidence="1">Membrane</location>
        <topology evidence="1">Multi-pass membrane protein</topology>
    </subcellularLocation>
</comment>
<evidence type="ECO:0000313" key="11">
    <source>
        <dbReference type="Proteomes" id="UP001169069"/>
    </source>
</evidence>
<keyword evidence="11" id="KW-1185">Reference proteome</keyword>
<keyword evidence="2 10" id="KW-0645">Protease</keyword>
<keyword evidence="7 8" id="KW-0472">Membrane</keyword>
<feature type="transmembrane region" description="Helical" evidence="8">
    <location>
        <begin position="199"/>
        <end position="217"/>
    </location>
</feature>
<sequence>MRRALPSFKVTYTLILLNLLVYVITALFSADLMEMDTRVLVTFGALYGPLIFLYDEWWRLFTAMFLHGGMTHILMNMFSLYIVGRPAEIYFDKRAYLAIYFFSGLIGAVTSLAIHPQSVGIGASGAIFGVFGALAGFFLIHRERIGAQTKVFMKNFGVIIALNIFLGLSIPAIDMSAHIGGLMVGFIGGMMLSYNPRWLWFYSIVMVITLLSSLFYLQGSNASVL</sequence>
<feature type="transmembrane region" description="Helical" evidence="8">
    <location>
        <begin position="152"/>
        <end position="170"/>
    </location>
</feature>
<dbReference type="InterPro" id="IPR035952">
    <property type="entry name" value="Rhomboid-like_sf"/>
</dbReference>
<accession>A0ABT7QX73</accession>
<dbReference type="SUPFAM" id="SSF144091">
    <property type="entry name" value="Rhomboid-like"/>
    <property type="match status" value="1"/>
</dbReference>
<keyword evidence="4" id="KW-0378">Hydrolase</keyword>
<feature type="transmembrane region" description="Helical" evidence="8">
    <location>
        <begin position="120"/>
        <end position="140"/>
    </location>
</feature>
<dbReference type="GO" id="GO:0006508">
    <property type="term" value="P:proteolysis"/>
    <property type="evidence" value="ECO:0007669"/>
    <property type="project" value="UniProtKB-KW"/>
</dbReference>
<proteinExistence type="predicted"/>
<evidence type="ECO:0000256" key="1">
    <source>
        <dbReference type="ARBA" id="ARBA00004141"/>
    </source>
</evidence>
<evidence type="ECO:0000256" key="7">
    <source>
        <dbReference type="ARBA" id="ARBA00023136"/>
    </source>
</evidence>
<dbReference type="PANTHER" id="PTHR22936:SF69">
    <property type="entry name" value="RHOMBOID-LIKE PROTEIN"/>
    <property type="match status" value="1"/>
</dbReference>
<dbReference type="EMBL" id="JAQIBD010000001">
    <property type="protein sequence ID" value="MDM5271351.1"/>
    <property type="molecule type" value="Genomic_DNA"/>
</dbReference>
<dbReference type="RefSeq" id="WP_289412744.1">
    <property type="nucleotide sequence ID" value="NZ_JAQIBD010000001.1"/>
</dbReference>
<evidence type="ECO:0000256" key="6">
    <source>
        <dbReference type="ARBA" id="ARBA00022989"/>
    </source>
</evidence>
<dbReference type="Pfam" id="PF01694">
    <property type="entry name" value="Rhomboid"/>
    <property type="match status" value="1"/>
</dbReference>
<evidence type="ECO:0000256" key="4">
    <source>
        <dbReference type="ARBA" id="ARBA00022801"/>
    </source>
</evidence>
<reference evidence="10" key="1">
    <citation type="submission" date="2023-01" db="EMBL/GenBank/DDBJ databases">
        <title>Sulfurovum sp. zt1-1 genome assembly.</title>
        <authorList>
            <person name="Wang J."/>
        </authorList>
    </citation>
    <scope>NUCLEOTIDE SEQUENCE</scope>
    <source>
        <strain evidence="10">Zt1-1</strain>
    </source>
</reference>
<evidence type="ECO:0000259" key="9">
    <source>
        <dbReference type="Pfam" id="PF01694"/>
    </source>
</evidence>
<feature type="transmembrane region" description="Helical" evidence="8">
    <location>
        <begin position="12"/>
        <end position="30"/>
    </location>
</feature>
<dbReference type="PANTHER" id="PTHR22936">
    <property type="entry name" value="RHOMBOID-RELATED"/>
    <property type="match status" value="1"/>
</dbReference>
<feature type="domain" description="Peptidase S54 rhomboid" evidence="9">
    <location>
        <begin position="55"/>
        <end position="194"/>
    </location>
</feature>
<dbReference type="Gene3D" id="1.20.1540.10">
    <property type="entry name" value="Rhomboid-like"/>
    <property type="match status" value="1"/>
</dbReference>
<dbReference type="GO" id="GO:0008233">
    <property type="term" value="F:peptidase activity"/>
    <property type="evidence" value="ECO:0007669"/>
    <property type="project" value="UniProtKB-KW"/>
</dbReference>
<protein>
    <submittedName>
        <fullName evidence="10">Rhomboid family intramembrane serine protease</fullName>
    </submittedName>
</protein>
<dbReference type="Proteomes" id="UP001169069">
    <property type="component" value="Unassembled WGS sequence"/>
</dbReference>
<evidence type="ECO:0000313" key="10">
    <source>
        <dbReference type="EMBL" id="MDM5271351.1"/>
    </source>
</evidence>
<feature type="transmembrane region" description="Helical" evidence="8">
    <location>
        <begin position="37"/>
        <end position="54"/>
    </location>
</feature>
<dbReference type="InterPro" id="IPR002610">
    <property type="entry name" value="Peptidase_S54_rhomboid-like"/>
</dbReference>
<feature type="transmembrane region" description="Helical" evidence="8">
    <location>
        <begin position="60"/>
        <end position="83"/>
    </location>
</feature>
<name>A0ABT7QX73_9BACT</name>
<keyword evidence="6 8" id="KW-1133">Transmembrane helix</keyword>
<organism evidence="10 11">
    <name type="scientific">Sulfurovum zhangzhouensis</name>
    <dbReference type="NCBI Taxonomy" id="3019067"/>
    <lineage>
        <taxon>Bacteria</taxon>
        <taxon>Pseudomonadati</taxon>
        <taxon>Campylobacterota</taxon>
        <taxon>Epsilonproteobacteria</taxon>
        <taxon>Campylobacterales</taxon>
        <taxon>Sulfurovaceae</taxon>
        <taxon>Sulfurovum</taxon>
    </lineage>
</organism>